<keyword evidence="1" id="KW-1133">Transmembrane helix</keyword>
<organism evidence="2 3">
    <name type="scientific">candidate division KSB3 bacterium</name>
    <dbReference type="NCBI Taxonomy" id="2044937"/>
    <lineage>
        <taxon>Bacteria</taxon>
        <taxon>candidate division KSB3</taxon>
    </lineage>
</organism>
<protein>
    <submittedName>
        <fullName evidence="2">Uncharacterized protein</fullName>
    </submittedName>
</protein>
<feature type="transmembrane region" description="Helical" evidence="1">
    <location>
        <begin position="95"/>
        <end position="115"/>
    </location>
</feature>
<feature type="transmembrane region" description="Helical" evidence="1">
    <location>
        <begin position="177"/>
        <end position="197"/>
    </location>
</feature>
<name>A0A2G6KIV0_9BACT</name>
<feature type="transmembrane region" description="Helical" evidence="1">
    <location>
        <begin position="292"/>
        <end position="311"/>
    </location>
</feature>
<gene>
    <name evidence="2" type="ORF">CSA56_04795</name>
</gene>
<comment type="caution">
    <text evidence="2">The sequence shown here is derived from an EMBL/GenBank/DDBJ whole genome shotgun (WGS) entry which is preliminary data.</text>
</comment>
<evidence type="ECO:0000313" key="3">
    <source>
        <dbReference type="Proteomes" id="UP000230821"/>
    </source>
</evidence>
<evidence type="ECO:0000256" key="1">
    <source>
        <dbReference type="SAM" id="Phobius"/>
    </source>
</evidence>
<sequence length="431" mass="49269">MVCVSGVGGWGDQDDDWHKHNAILRDLSFSSWPVKYDTAEGPLLLVYYTAYYLPAAIIGRMFNLQSAHTVLFLWTIVGAGLSILWVLILSRSHPVWCGLIFVLFSGMDVVGAAIVNRLHLDHIEVWGKFWQYSSNAALFFWVPQHALPGWLLTALVVDDAQAHRLHQTGVEYLALSLLWTPFVTIGLLPLIISIWIREYVLGRYSLRKLLTWHTVHAILLGGACVAYFAARFEPYPMSASVAMLPQGQFEFMPMFQYRNFFRYVVFLLLEFGMLHCLIYIAQWKNFVQFHPFAILFCSSTIILTVLPWFRYGFYNDLVMRASIPSLFITLLGTLWGIQALQKKIFQQALKIILTGVLIVGSINAMIEFKRHCKGIAQRGSLMMSPQFQESPRVIDLPQHGYHTAFNFMAQYVGAADSWFVKYLAKPLHDNK</sequence>
<proteinExistence type="predicted"/>
<feature type="transmembrane region" description="Helical" evidence="1">
    <location>
        <begin position="260"/>
        <end position="280"/>
    </location>
</feature>
<feature type="transmembrane region" description="Helical" evidence="1">
    <location>
        <begin position="70"/>
        <end position="89"/>
    </location>
</feature>
<dbReference type="Proteomes" id="UP000230821">
    <property type="component" value="Unassembled WGS sequence"/>
</dbReference>
<dbReference type="AlphaFoldDB" id="A0A2G6KIV0"/>
<evidence type="ECO:0000313" key="2">
    <source>
        <dbReference type="EMBL" id="PIE35300.1"/>
    </source>
</evidence>
<reference evidence="2 3" key="1">
    <citation type="submission" date="2017-10" db="EMBL/GenBank/DDBJ databases">
        <title>Novel microbial diversity and functional potential in the marine mammal oral microbiome.</title>
        <authorList>
            <person name="Dudek N.K."/>
            <person name="Sun C.L."/>
            <person name="Burstein D."/>
            <person name="Kantor R.S."/>
            <person name="Aliaga Goltsman D.S."/>
            <person name="Bik E.M."/>
            <person name="Thomas B.C."/>
            <person name="Banfield J.F."/>
            <person name="Relman D.A."/>
        </authorList>
    </citation>
    <scope>NUCLEOTIDE SEQUENCE [LARGE SCALE GENOMIC DNA]</scope>
    <source>
        <strain evidence="2">DOLJORAL78_47_16</strain>
    </source>
</reference>
<keyword evidence="1" id="KW-0472">Membrane</keyword>
<feature type="transmembrane region" description="Helical" evidence="1">
    <location>
        <begin position="317"/>
        <end position="337"/>
    </location>
</feature>
<feature type="transmembrane region" description="Helical" evidence="1">
    <location>
        <begin position="349"/>
        <end position="366"/>
    </location>
</feature>
<keyword evidence="1" id="KW-0812">Transmembrane</keyword>
<accession>A0A2G6KIV0</accession>
<feature type="transmembrane region" description="Helical" evidence="1">
    <location>
        <begin position="209"/>
        <end position="230"/>
    </location>
</feature>
<feature type="transmembrane region" description="Helical" evidence="1">
    <location>
        <begin position="45"/>
        <end position="63"/>
    </location>
</feature>
<dbReference type="EMBL" id="PDSK01000048">
    <property type="protein sequence ID" value="PIE35300.1"/>
    <property type="molecule type" value="Genomic_DNA"/>
</dbReference>